<feature type="domain" description="Integrase catalytic" evidence="1">
    <location>
        <begin position="163"/>
        <end position="256"/>
    </location>
</feature>
<dbReference type="GO" id="GO:0003676">
    <property type="term" value="F:nucleic acid binding"/>
    <property type="evidence" value="ECO:0007669"/>
    <property type="project" value="InterPro"/>
</dbReference>
<accession>A0A5S6QQT8</accession>
<name>A0A5S6QQT8_TRIMR</name>
<organism evidence="2 3">
    <name type="scientific">Trichuris muris</name>
    <name type="common">Mouse whipworm</name>
    <dbReference type="NCBI Taxonomy" id="70415"/>
    <lineage>
        <taxon>Eukaryota</taxon>
        <taxon>Metazoa</taxon>
        <taxon>Ecdysozoa</taxon>
        <taxon>Nematoda</taxon>
        <taxon>Enoplea</taxon>
        <taxon>Dorylaimia</taxon>
        <taxon>Trichinellida</taxon>
        <taxon>Trichuridae</taxon>
        <taxon>Trichuris</taxon>
    </lineage>
</organism>
<keyword evidence="2" id="KW-1185">Reference proteome</keyword>
<protein>
    <submittedName>
        <fullName evidence="3">Integrase catalytic domain-containing protein</fullName>
    </submittedName>
</protein>
<dbReference type="InterPro" id="IPR002156">
    <property type="entry name" value="RNaseH_domain"/>
</dbReference>
<sequence>MAELDAVIKGLNLAISWGMKNIEVMTDSATVHRWISDGLSGKARLKTKAASEMLIRRRVDTVLSLAKEYDLDLVVTLVKSSSNKADVLTRVPQRWLHCTPAVLSSACAMAGQPDVDQLIARVHHKMGHPGVRRTLYFVKRINPMVSKRQVRQIIMNCDACQSIDPAPVKWRRGCLSVERVWQRLAMDITHCGGLAYLTLIDSGPSRFAIWRPLKHQSSANVVDQLESVFFERGAPEEILADNDTNFPQPGVRTASG</sequence>
<dbReference type="Proteomes" id="UP000046395">
    <property type="component" value="Unassembled WGS sequence"/>
</dbReference>
<dbReference type="SUPFAM" id="SSF53098">
    <property type="entry name" value="Ribonuclease H-like"/>
    <property type="match status" value="2"/>
</dbReference>
<dbReference type="InterPro" id="IPR050951">
    <property type="entry name" value="Retrovirus_Pol_polyprotein"/>
</dbReference>
<dbReference type="GO" id="GO:0015074">
    <property type="term" value="P:DNA integration"/>
    <property type="evidence" value="ECO:0007669"/>
    <property type="project" value="InterPro"/>
</dbReference>
<dbReference type="Pfam" id="PF13456">
    <property type="entry name" value="RVT_3"/>
    <property type="match status" value="1"/>
</dbReference>
<evidence type="ECO:0000313" key="2">
    <source>
        <dbReference type="Proteomes" id="UP000046395"/>
    </source>
</evidence>
<dbReference type="GO" id="GO:0004523">
    <property type="term" value="F:RNA-DNA hybrid ribonuclease activity"/>
    <property type="evidence" value="ECO:0007669"/>
    <property type="project" value="InterPro"/>
</dbReference>
<dbReference type="InterPro" id="IPR012337">
    <property type="entry name" value="RNaseH-like_sf"/>
</dbReference>
<dbReference type="WBParaSite" id="TMUE_2000009706.1">
    <property type="protein sequence ID" value="TMUE_2000009706.1"/>
    <property type="gene ID" value="WBGene00300704"/>
</dbReference>
<evidence type="ECO:0000313" key="3">
    <source>
        <dbReference type="WBParaSite" id="TMUE_2000009706.1"/>
    </source>
</evidence>
<dbReference type="PANTHER" id="PTHR37984">
    <property type="entry name" value="PROTEIN CBG26694"/>
    <property type="match status" value="1"/>
</dbReference>
<dbReference type="AlphaFoldDB" id="A0A5S6QQT8"/>
<dbReference type="PROSITE" id="PS50994">
    <property type="entry name" value="INTEGRASE"/>
    <property type="match status" value="1"/>
</dbReference>
<dbReference type="Gene3D" id="3.30.420.10">
    <property type="entry name" value="Ribonuclease H-like superfamily/Ribonuclease H"/>
    <property type="match status" value="2"/>
</dbReference>
<evidence type="ECO:0000259" key="1">
    <source>
        <dbReference type="PROSITE" id="PS50994"/>
    </source>
</evidence>
<dbReference type="InterPro" id="IPR001584">
    <property type="entry name" value="Integrase_cat-core"/>
</dbReference>
<dbReference type="PANTHER" id="PTHR37984:SF5">
    <property type="entry name" value="PROTEIN NYNRIN-LIKE"/>
    <property type="match status" value="1"/>
</dbReference>
<dbReference type="InterPro" id="IPR036397">
    <property type="entry name" value="RNaseH_sf"/>
</dbReference>
<reference evidence="3" key="1">
    <citation type="submission" date="2019-12" db="UniProtKB">
        <authorList>
            <consortium name="WormBaseParasite"/>
        </authorList>
    </citation>
    <scope>IDENTIFICATION</scope>
</reference>
<proteinExistence type="predicted"/>
<dbReference type="GO" id="GO:0003964">
    <property type="term" value="F:RNA-directed DNA polymerase activity"/>
    <property type="evidence" value="ECO:0007669"/>
    <property type="project" value="UniProtKB-EC"/>
</dbReference>